<sequence>MLGIDEVYKQILKLTSDIIEAGLCDDQNYPSKKGDKRGESSIGINTSQDNSICLKNISYSEMYNELYKTKNYNLKMIDGALISLLYRFQDNQVVTHRLSFFPAPNLEHFQNEPELYMEDELYLEIYDKRTVIVPLRFDFDSSESFIPVEHPKSHLTLGQYKNCRIPVSSALSPYQFISFIIRNFYYTQFIYCNLTCFSEKFSKSIVSAEQELIHICTAI</sequence>
<proteinExistence type="predicted"/>
<protein>
    <submittedName>
        <fullName evidence="1">DUF2290 domain-containing protein</fullName>
    </submittedName>
</protein>
<evidence type="ECO:0000313" key="1">
    <source>
        <dbReference type="EMBL" id="UWX05492.1"/>
    </source>
</evidence>
<gene>
    <name evidence="1" type="ORF">JBF11_08595</name>
</gene>
<dbReference type="EMBL" id="CP065938">
    <property type="protein sequence ID" value="UWX05492.1"/>
    <property type="molecule type" value="Genomic_DNA"/>
</dbReference>
<dbReference type="Proteomes" id="UP001058120">
    <property type="component" value="Chromosome"/>
</dbReference>
<dbReference type="Pfam" id="PF10053">
    <property type="entry name" value="DUF2290"/>
    <property type="match status" value="1"/>
</dbReference>
<dbReference type="InterPro" id="IPR018742">
    <property type="entry name" value="DUF2290"/>
</dbReference>
<organism evidence="1 2">
    <name type="scientific">Taurinivorans muris</name>
    <dbReference type="NCBI Taxonomy" id="2787751"/>
    <lineage>
        <taxon>Bacteria</taxon>
        <taxon>Pseudomonadati</taxon>
        <taxon>Thermodesulfobacteriota</taxon>
        <taxon>Desulfovibrionia</taxon>
        <taxon>Desulfovibrionales</taxon>
        <taxon>Desulfovibrionaceae</taxon>
        <taxon>Taurinivorans</taxon>
    </lineage>
</organism>
<evidence type="ECO:0000313" key="2">
    <source>
        <dbReference type="Proteomes" id="UP001058120"/>
    </source>
</evidence>
<reference evidence="1" key="1">
    <citation type="submission" date="2020-12" db="EMBL/GenBank/DDBJ databases">
        <title>Taurinivorans muris gen. nov., sp. nov., fundamental and realized metabolic niche of a ubiquitous sulfidogenic bacterium in the murine intestine.</title>
        <authorList>
            <person name="Ye H."/>
            <person name="Hanson B.T."/>
            <person name="Loy A."/>
        </authorList>
    </citation>
    <scope>NUCLEOTIDE SEQUENCE</scope>
    <source>
        <strain evidence="1">LT0009</strain>
    </source>
</reference>
<keyword evidence="2" id="KW-1185">Reference proteome</keyword>
<dbReference type="RefSeq" id="WP_334315075.1">
    <property type="nucleotide sequence ID" value="NZ_CP065938.1"/>
</dbReference>
<name>A0ABY5Y016_9BACT</name>
<accession>A0ABY5Y016</accession>